<organism evidence="1 2">
    <name type="scientific">Undibacterium fentianense</name>
    <dbReference type="NCBI Taxonomy" id="2828728"/>
    <lineage>
        <taxon>Bacteria</taxon>
        <taxon>Pseudomonadati</taxon>
        <taxon>Pseudomonadota</taxon>
        <taxon>Betaproteobacteria</taxon>
        <taxon>Burkholderiales</taxon>
        <taxon>Oxalobacteraceae</taxon>
        <taxon>Undibacterium</taxon>
    </lineage>
</organism>
<evidence type="ECO:0000313" key="1">
    <source>
        <dbReference type="EMBL" id="MBR7801231.1"/>
    </source>
</evidence>
<dbReference type="SUPFAM" id="SSF53850">
    <property type="entry name" value="Periplasmic binding protein-like II"/>
    <property type="match status" value="1"/>
</dbReference>
<gene>
    <name evidence="1" type="ORF">KDM90_14580</name>
</gene>
<accession>A0A941E487</accession>
<protein>
    <submittedName>
        <fullName evidence="1">Transporter substrate-binding domain-containing protein</fullName>
    </submittedName>
</protein>
<proteinExistence type="predicted"/>
<dbReference type="RefSeq" id="WP_212676350.1">
    <property type="nucleotide sequence ID" value="NZ_JAGSPJ010000006.1"/>
</dbReference>
<dbReference type="EMBL" id="JAGSPJ010000006">
    <property type="protein sequence ID" value="MBR7801231.1"/>
    <property type="molecule type" value="Genomic_DNA"/>
</dbReference>
<dbReference type="Gene3D" id="3.40.190.10">
    <property type="entry name" value="Periplasmic binding protein-like II"/>
    <property type="match status" value="2"/>
</dbReference>
<comment type="caution">
    <text evidence="1">The sequence shown here is derived from an EMBL/GenBank/DDBJ whole genome shotgun (WGS) entry which is preliminary data.</text>
</comment>
<reference evidence="1" key="1">
    <citation type="submission" date="2021-04" db="EMBL/GenBank/DDBJ databases">
        <title>novel species isolated from subtropical streams in China.</title>
        <authorList>
            <person name="Lu H."/>
        </authorList>
    </citation>
    <scope>NUCLEOTIDE SEQUENCE</scope>
    <source>
        <strain evidence="1">FT137W</strain>
    </source>
</reference>
<evidence type="ECO:0000313" key="2">
    <source>
        <dbReference type="Proteomes" id="UP000678545"/>
    </source>
</evidence>
<keyword evidence="2" id="KW-1185">Reference proteome</keyword>
<dbReference type="AlphaFoldDB" id="A0A941E487"/>
<name>A0A941E487_9BURK</name>
<sequence length="262" mass="30195">MFKQRFTLFLCLLIATLFLGEVRAGEKQKLRLFLQESLDSEGRQLALDPKVFEILAYFERRTGLQFEHIILPWKRAQAETLVGNGIIYGFSKSSERLRYYQFSQPVMVERVWGITYGKPVPQYKTVEDLRGKIVSTGRGFSHGLEFDQARDVVFKVQEDSASTISRFKKLMAKRSDLMVWPVRGFENHKDVENYFNHFILEQANDPDLKGKHFNVTEKPLFLDSLHFASAKGHYADAIAKIDKAIVQGNKDGSLPQVLRGYH</sequence>
<dbReference type="Proteomes" id="UP000678545">
    <property type="component" value="Unassembled WGS sequence"/>
</dbReference>